<evidence type="ECO:0000259" key="12">
    <source>
        <dbReference type="Pfam" id="PF04101"/>
    </source>
</evidence>
<name>A0A9X5N2E0_BACTU</name>
<evidence type="ECO:0000256" key="5">
    <source>
        <dbReference type="ARBA" id="ARBA00022960"/>
    </source>
</evidence>
<feature type="binding site" evidence="10">
    <location>
        <position position="325"/>
    </location>
    <ligand>
        <name>UDP-N-acetyl-alpha-D-glucosamine</name>
        <dbReference type="ChEBI" id="CHEBI:57705"/>
    </ligand>
</feature>
<keyword evidence="2 10" id="KW-0132">Cell division</keyword>
<evidence type="ECO:0000256" key="1">
    <source>
        <dbReference type="ARBA" id="ARBA00022475"/>
    </source>
</evidence>
<dbReference type="GO" id="GO:0050511">
    <property type="term" value="F:undecaprenyldiphospho-muramoylpentapeptide beta-N-acetylglucosaminyltransferase activity"/>
    <property type="evidence" value="ECO:0007669"/>
    <property type="project" value="UniProtKB-UniRule"/>
</dbReference>
<keyword evidence="1 10" id="KW-1003">Cell membrane</keyword>
<dbReference type="EC" id="2.4.1.227" evidence="10"/>
<dbReference type="CDD" id="cd03785">
    <property type="entry name" value="GT28_MurG"/>
    <property type="match status" value="1"/>
</dbReference>
<keyword evidence="5 10" id="KW-0133">Cell shape</keyword>
<dbReference type="AlphaFoldDB" id="A0A9X5N2E0"/>
<comment type="caution">
    <text evidence="13">The sequence shown here is derived from an EMBL/GenBank/DDBJ whole genome shotgun (WGS) entry which is preliminary data.</text>
</comment>
<evidence type="ECO:0000256" key="3">
    <source>
        <dbReference type="ARBA" id="ARBA00022676"/>
    </source>
</evidence>
<proteinExistence type="inferred from homology"/>
<keyword evidence="7 10" id="KW-0472">Membrane</keyword>
<dbReference type="GO" id="GO:0005975">
    <property type="term" value="P:carbohydrate metabolic process"/>
    <property type="evidence" value="ECO:0007669"/>
    <property type="project" value="InterPro"/>
</dbReference>
<comment type="caution">
    <text evidence="10">Lacks conserved residue(s) required for the propagation of feature annotation.</text>
</comment>
<evidence type="ECO:0000256" key="2">
    <source>
        <dbReference type="ARBA" id="ARBA00022618"/>
    </source>
</evidence>
<keyword evidence="9 10" id="KW-0961">Cell wall biogenesis/degradation</keyword>
<comment type="similarity">
    <text evidence="10">Belongs to the glycosyltransferase 28 family. MurG subfamily.</text>
</comment>
<dbReference type="GO" id="GO:0009252">
    <property type="term" value="P:peptidoglycan biosynthetic process"/>
    <property type="evidence" value="ECO:0007669"/>
    <property type="project" value="UniProtKB-UniRule"/>
</dbReference>
<gene>
    <name evidence="13" type="primary">murG1</name>
    <name evidence="10" type="synonym">murG</name>
    <name evidence="13" type="ORF">BTGOE4_43540</name>
</gene>
<comment type="function">
    <text evidence="10">Cell wall formation. Catalyzes the transfer of a GlcNAc subunit on undecaprenyl-pyrophosphoryl-MurNAc-pentapeptide (lipid intermediate I) to form undecaprenyl-pyrophosphoryl-MurNAc-(pentapeptide)GlcNAc (lipid intermediate II).</text>
</comment>
<dbReference type="HAMAP" id="MF_00033">
    <property type="entry name" value="MurG"/>
    <property type="match status" value="1"/>
</dbReference>
<dbReference type="EMBL" id="LXLI01000031">
    <property type="protein sequence ID" value="OFC90163.1"/>
    <property type="molecule type" value="Genomic_DNA"/>
</dbReference>
<evidence type="ECO:0000256" key="9">
    <source>
        <dbReference type="ARBA" id="ARBA00023316"/>
    </source>
</evidence>
<comment type="catalytic activity">
    <reaction evidence="10">
        <text>di-trans,octa-cis-undecaprenyl diphospho-N-acetyl-alpha-D-muramoyl-L-alanyl-D-glutamyl-meso-2,6-diaminopimeloyl-D-alanyl-D-alanine + UDP-N-acetyl-alpha-D-glucosamine = di-trans,octa-cis-undecaprenyl diphospho-[N-acetyl-alpha-D-glucosaminyl-(1-&gt;4)]-N-acetyl-alpha-D-muramoyl-L-alanyl-D-glutamyl-meso-2,6-diaminopimeloyl-D-alanyl-D-alanine + UDP + H(+)</text>
        <dbReference type="Rhea" id="RHEA:31227"/>
        <dbReference type="ChEBI" id="CHEBI:15378"/>
        <dbReference type="ChEBI" id="CHEBI:57705"/>
        <dbReference type="ChEBI" id="CHEBI:58223"/>
        <dbReference type="ChEBI" id="CHEBI:61387"/>
        <dbReference type="ChEBI" id="CHEBI:61388"/>
        <dbReference type="EC" id="2.4.1.227"/>
    </reaction>
</comment>
<keyword evidence="6 10" id="KW-0573">Peptidoglycan synthesis</keyword>
<dbReference type="Gene3D" id="3.40.50.2000">
    <property type="entry name" value="Glycogen Phosphorylase B"/>
    <property type="match status" value="2"/>
</dbReference>
<feature type="domain" description="Glycosyl transferase family 28 C-terminal" evidence="12">
    <location>
        <begin position="219"/>
        <end position="383"/>
    </location>
</feature>
<evidence type="ECO:0000313" key="14">
    <source>
        <dbReference type="Proteomes" id="UP000175994"/>
    </source>
</evidence>
<dbReference type="GO" id="GO:0005886">
    <property type="term" value="C:plasma membrane"/>
    <property type="evidence" value="ECO:0007669"/>
    <property type="project" value="UniProtKB-SubCell"/>
</dbReference>
<dbReference type="InterPro" id="IPR007235">
    <property type="entry name" value="Glyco_trans_28_C"/>
</dbReference>
<evidence type="ECO:0000256" key="8">
    <source>
        <dbReference type="ARBA" id="ARBA00023306"/>
    </source>
</evidence>
<feature type="binding site" evidence="10">
    <location>
        <position position="154"/>
    </location>
    <ligand>
        <name>UDP-N-acetyl-alpha-D-glucosamine</name>
        <dbReference type="ChEBI" id="CHEBI:57705"/>
    </ligand>
</feature>
<keyword evidence="3 10" id="KW-0328">Glycosyltransferase</keyword>
<dbReference type="PANTHER" id="PTHR21015:SF22">
    <property type="entry name" value="GLYCOSYLTRANSFERASE"/>
    <property type="match status" value="1"/>
</dbReference>
<comment type="subcellular location">
    <subcellularLocation>
        <location evidence="10">Cell membrane</location>
        <topology evidence="10">Peripheral membrane protein</topology>
        <orientation evidence="10">Cytoplasmic side</orientation>
    </subcellularLocation>
</comment>
<feature type="domain" description="Glycosyltransferase family 28 N-terminal" evidence="11">
    <location>
        <begin position="33"/>
        <end position="172"/>
    </location>
</feature>
<evidence type="ECO:0000256" key="6">
    <source>
        <dbReference type="ARBA" id="ARBA00022984"/>
    </source>
</evidence>
<dbReference type="SUPFAM" id="SSF53756">
    <property type="entry name" value="UDP-Glycosyltransferase/glycogen phosphorylase"/>
    <property type="match status" value="1"/>
</dbReference>
<dbReference type="GO" id="GO:0051301">
    <property type="term" value="P:cell division"/>
    <property type="evidence" value="ECO:0007669"/>
    <property type="project" value="UniProtKB-KW"/>
</dbReference>
<dbReference type="Proteomes" id="UP000175994">
    <property type="component" value="Unassembled WGS sequence"/>
</dbReference>
<keyword evidence="4 10" id="KW-0808">Transferase</keyword>
<feature type="binding site" evidence="10">
    <location>
        <position position="280"/>
    </location>
    <ligand>
        <name>UDP-N-acetyl-alpha-D-glucosamine</name>
        <dbReference type="ChEBI" id="CHEBI:57705"/>
    </ligand>
</feature>
<feature type="binding site" evidence="10">
    <location>
        <begin position="40"/>
        <end position="42"/>
    </location>
    <ligand>
        <name>UDP-N-acetyl-alpha-D-glucosamine</name>
        <dbReference type="ChEBI" id="CHEBI:57705"/>
    </ligand>
</feature>
<dbReference type="Pfam" id="PF04101">
    <property type="entry name" value="Glyco_tran_28_C"/>
    <property type="match status" value="1"/>
</dbReference>
<evidence type="ECO:0000256" key="4">
    <source>
        <dbReference type="ARBA" id="ARBA00022679"/>
    </source>
</evidence>
<reference evidence="13 14" key="1">
    <citation type="submission" date="2016-04" db="EMBL/GenBank/DDBJ databases">
        <title>Bacillus thuringiensis and Bacillus weihenstephanensis as novel biocontrol agents of wilt causing Verticillium species.</title>
        <authorList>
            <person name="Hollensteiner J."/>
            <person name="Wemheuer F."/>
            <person name="Harting R."/>
            <person name="Kolarzyk A."/>
            <person name="Diaz-Valerio S."/>
            <person name="Poehlein A."/>
            <person name="Brzuszkiewicz E."/>
            <person name="Nesemann K."/>
            <person name="Braus-Stromeyer S."/>
            <person name="Braus G."/>
            <person name="Daniel R."/>
            <person name="Liesegang H."/>
        </authorList>
    </citation>
    <scope>NUCLEOTIDE SEQUENCE [LARGE SCALE GENOMIC DNA]</scope>
    <source>
        <strain evidence="13 14">GOE4</strain>
    </source>
</reference>
<keyword evidence="8 10" id="KW-0131">Cell cycle</keyword>
<protein>
    <recommendedName>
        <fullName evidence="10">UDP-N-acetylglucosamine--N-acetylmuramyl-(pentapeptide) pyrophosphoryl-undecaprenol N-acetylglucosamine transferase</fullName>
        <ecNumber evidence="10">2.4.1.227</ecNumber>
    </recommendedName>
    <alternativeName>
        <fullName evidence="10">Undecaprenyl-PP-MurNAc-pentapeptide-UDPGlcNAc GlcNAc transferase</fullName>
    </alternativeName>
</protein>
<dbReference type="InterPro" id="IPR004276">
    <property type="entry name" value="GlycoTrans_28_N"/>
</dbReference>
<dbReference type="InterPro" id="IPR006009">
    <property type="entry name" value="GlcNAc_MurG"/>
</dbReference>
<dbReference type="NCBIfam" id="TIGR01133">
    <property type="entry name" value="murG"/>
    <property type="match status" value="1"/>
</dbReference>
<evidence type="ECO:0000256" key="10">
    <source>
        <dbReference type="HAMAP-Rule" id="MF_00033"/>
    </source>
</evidence>
<comment type="pathway">
    <text evidence="10">Cell wall biogenesis; peptidoglycan biosynthesis.</text>
</comment>
<dbReference type="GO" id="GO:0071555">
    <property type="term" value="P:cell wall organization"/>
    <property type="evidence" value="ECO:0007669"/>
    <property type="project" value="UniProtKB-KW"/>
</dbReference>
<evidence type="ECO:0000256" key="7">
    <source>
        <dbReference type="ARBA" id="ARBA00023136"/>
    </source>
</evidence>
<sequence length="394" mass="43307">MCVKMQYVYRNKYNGNKYNGNKKREAEELVVRVLVSGGGTGGHIYPALALIREIKKLNPEARFLYIGTENGLESTIVPKAGIPFQSIVISGFKRKISLDNVKTVMRFLKGVQDSKRYIRRFNPDIVIGTGGYVCGPVVYAAAKLGIPTIVHEQNSVPGVTNKFLSRYVDKVAVCFEAAIEHFPESKVVMTGNPRASEVMDQNGMKGKRSVGLSLPKKSVLIFGGSRGARPINDAFVEAIEQFGNKSYEILYVTGEVHYDKVMEAVKQKGNPSNVIIKPFIHNMPEVLTGVDLVVSRAGATTLAELTALGKPSVLIPSPYVTNNHQEKNARSVVDKGAAKMLLEKDLTAETLIRDIDEILLNAQTLQNMKLAAKQLGIPDAANKLYEVMNKLVKK</sequence>
<evidence type="ECO:0000313" key="13">
    <source>
        <dbReference type="EMBL" id="OFC90163.1"/>
    </source>
</evidence>
<dbReference type="PANTHER" id="PTHR21015">
    <property type="entry name" value="UDP-N-ACETYLGLUCOSAMINE--N-ACETYLMURAMYL-(PENTAPEPTIDE) PYROPHOSPHORYL-UNDECAPRENOL N-ACETYLGLUCOSAMINE TRANSFERASE 1"/>
    <property type="match status" value="1"/>
</dbReference>
<accession>A0A9X5N2E0</accession>
<feature type="binding site" evidence="10">
    <location>
        <position position="225"/>
    </location>
    <ligand>
        <name>UDP-N-acetyl-alpha-D-glucosamine</name>
        <dbReference type="ChEBI" id="CHEBI:57705"/>
    </ligand>
</feature>
<dbReference type="GO" id="GO:0008360">
    <property type="term" value="P:regulation of cell shape"/>
    <property type="evidence" value="ECO:0007669"/>
    <property type="project" value="UniProtKB-KW"/>
</dbReference>
<evidence type="ECO:0000259" key="11">
    <source>
        <dbReference type="Pfam" id="PF03033"/>
    </source>
</evidence>
<organism evidence="13 14">
    <name type="scientific">Bacillus thuringiensis</name>
    <dbReference type="NCBI Taxonomy" id="1428"/>
    <lineage>
        <taxon>Bacteria</taxon>
        <taxon>Bacillati</taxon>
        <taxon>Bacillota</taxon>
        <taxon>Bacilli</taxon>
        <taxon>Bacillales</taxon>
        <taxon>Bacillaceae</taxon>
        <taxon>Bacillus</taxon>
        <taxon>Bacillus cereus group</taxon>
    </lineage>
</organism>
<dbReference type="Pfam" id="PF03033">
    <property type="entry name" value="Glyco_transf_28"/>
    <property type="match status" value="1"/>
</dbReference>